<protein>
    <recommendedName>
        <fullName evidence="2">RING-type domain-containing protein</fullName>
    </recommendedName>
</protein>
<gene>
    <name evidence="3" type="ORF">KY290_002384</name>
</gene>
<dbReference type="InterPro" id="IPR044289">
    <property type="entry name" value="ATL67-70"/>
</dbReference>
<comment type="caution">
    <text evidence="3">The sequence shown here is derived from an EMBL/GenBank/DDBJ whole genome shotgun (WGS) entry which is preliminary data.</text>
</comment>
<keyword evidence="4" id="KW-1185">Reference proteome</keyword>
<dbReference type="Gene3D" id="3.30.40.10">
    <property type="entry name" value="Zinc/RING finger domain, C3HC4 (zinc finger)"/>
    <property type="match status" value="1"/>
</dbReference>
<dbReference type="Proteomes" id="UP000826656">
    <property type="component" value="Unassembled WGS sequence"/>
</dbReference>
<dbReference type="InterPro" id="IPR001841">
    <property type="entry name" value="Znf_RING"/>
</dbReference>
<evidence type="ECO:0000313" key="3">
    <source>
        <dbReference type="EMBL" id="KAH0782786.1"/>
    </source>
</evidence>
<reference evidence="3 4" key="1">
    <citation type="journal article" date="2021" name="bioRxiv">
        <title>Chromosome-scale and haplotype-resolved genome assembly of a tetraploid potato cultivar.</title>
        <authorList>
            <person name="Sun H."/>
            <person name="Jiao W.-B."/>
            <person name="Krause K."/>
            <person name="Campoy J.A."/>
            <person name="Goel M."/>
            <person name="Folz-Donahue K."/>
            <person name="Kukat C."/>
            <person name="Huettel B."/>
            <person name="Schneeberger K."/>
        </authorList>
    </citation>
    <scope>NUCLEOTIDE SEQUENCE [LARGE SCALE GENOMIC DNA]</scope>
    <source>
        <strain evidence="3">SolTubOtavaFocal</strain>
        <tissue evidence="3">Leaves</tissue>
    </source>
</reference>
<proteinExistence type="predicted"/>
<dbReference type="EMBL" id="JAIVGD010000001">
    <property type="protein sequence ID" value="KAH0782786.1"/>
    <property type="molecule type" value="Genomic_DNA"/>
</dbReference>
<accession>A0ABQ7WPX6</accession>
<keyword evidence="1" id="KW-0479">Metal-binding</keyword>
<dbReference type="PROSITE" id="PS50089">
    <property type="entry name" value="ZF_RING_2"/>
    <property type="match status" value="1"/>
</dbReference>
<keyword evidence="1" id="KW-0863">Zinc-finger</keyword>
<dbReference type="PANTHER" id="PTHR46592">
    <property type="entry name" value="RING-H2 FINGER PROTEIN ATL67"/>
    <property type="match status" value="1"/>
</dbReference>
<evidence type="ECO:0000313" key="4">
    <source>
        <dbReference type="Proteomes" id="UP000826656"/>
    </source>
</evidence>
<evidence type="ECO:0000256" key="1">
    <source>
        <dbReference type="PROSITE-ProRule" id="PRU00175"/>
    </source>
</evidence>
<dbReference type="Pfam" id="PF13639">
    <property type="entry name" value="zf-RING_2"/>
    <property type="match status" value="1"/>
</dbReference>
<feature type="domain" description="RING-type" evidence="2">
    <location>
        <begin position="55"/>
        <end position="95"/>
    </location>
</feature>
<dbReference type="PANTHER" id="PTHR46592:SF14">
    <property type="entry name" value="RING-TYPE DOMAIN-CONTAINING PROTEIN"/>
    <property type="match status" value="1"/>
</dbReference>
<dbReference type="InterPro" id="IPR013083">
    <property type="entry name" value="Znf_RING/FYVE/PHD"/>
</dbReference>
<keyword evidence="1" id="KW-0862">Zinc</keyword>
<name>A0ABQ7WPX6_SOLTU</name>
<dbReference type="SUPFAM" id="SSF57850">
    <property type="entry name" value="RING/U-box"/>
    <property type="match status" value="1"/>
</dbReference>
<sequence length="118" mass="13093">MANPFRFRVAGIHRQYPDNGGESDAEAGASRVVGLDESTIQSYRKIVVDKNESSCPICLAEYNAGEIAKCMPGCQHCFHIDCVDKWLKLNTTCPVGGIELSRTKWKFMEGKGYNSMVN</sequence>
<evidence type="ECO:0000259" key="2">
    <source>
        <dbReference type="PROSITE" id="PS50089"/>
    </source>
</evidence>
<organism evidence="3 4">
    <name type="scientific">Solanum tuberosum</name>
    <name type="common">Potato</name>
    <dbReference type="NCBI Taxonomy" id="4113"/>
    <lineage>
        <taxon>Eukaryota</taxon>
        <taxon>Viridiplantae</taxon>
        <taxon>Streptophyta</taxon>
        <taxon>Embryophyta</taxon>
        <taxon>Tracheophyta</taxon>
        <taxon>Spermatophyta</taxon>
        <taxon>Magnoliopsida</taxon>
        <taxon>eudicotyledons</taxon>
        <taxon>Gunneridae</taxon>
        <taxon>Pentapetalae</taxon>
        <taxon>asterids</taxon>
        <taxon>lamiids</taxon>
        <taxon>Solanales</taxon>
        <taxon>Solanaceae</taxon>
        <taxon>Solanoideae</taxon>
        <taxon>Solaneae</taxon>
        <taxon>Solanum</taxon>
    </lineage>
</organism>